<keyword evidence="6" id="KW-1185">Reference proteome</keyword>
<dbReference type="InterPro" id="IPR050984">
    <property type="entry name" value="Gfo/Idh/MocA_domain"/>
</dbReference>
<evidence type="ECO:0000259" key="4">
    <source>
        <dbReference type="Pfam" id="PF22725"/>
    </source>
</evidence>
<evidence type="ECO:0000313" key="5">
    <source>
        <dbReference type="EMBL" id="MBP2111557.1"/>
    </source>
</evidence>
<dbReference type="PANTHER" id="PTHR22604:SF105">
    <property type="entry name" value="TRANS-1,2-DIHYDROBENZENE-1,2-DIOL DEHYDROGENASE"/>
    <property type="match status" value="1"/>
</dbReference>
<protein>
    <submittedName>
        <fullName evidence="5">Dehydrogenase</fullName>
    </submittedName>
</protein>
<dbReference type="Gene3D" id="3.30.360.10">
    <property type="entry name" value="Dihydrodipicolinate Reductase, domain 2"/>
    <property type="match status" value="1"/>
</dbReference>
<evidence type="ECO:0000313" key="6">
    <source>
        <dbReference type="Proteomes" id="UP000773462"/>
    </source>
</evidence>
<accession>A0ABS4NNB2</accession>
<evidence type="ECO:0000256" key="2">
    <source>
        <dbReference type="ARBA" id="ARBA00023002"/>
    </source>
</evidence>
<dbReference type="EMBL" id="JAGGLV010000004">
    <property type="protein sequence ID" value="MBP2111557.1"/>
    <property type="molecule type" value="Genomic_DNA"/>
</dbReference>
<feature type="domain" description="Gfo/Idh/MocA-like oxidoreductase N-terminal" evidence="3">
    <location>
        <begin position="11"/>
        <end position="115"/>
    </location>
</feature>
<reference evidence="5 6" key="1">
    <citation type="submission" date="2021-03" db="EMBL/GenBank/DDBJ databases">
        <title>Genomic Encyclopedia of Type Strains, Phase IV (KMG-IV): sequencing the most valuable type-strain genomes for metagenomic binning, comparative biology and taxonomic classification.</title>
        <authorList>
            <person name="Goeker M."/>
        </authorList>
    </citation>
    <scope>NUCLEOTIDE SEQUENCE [LARGE SCALE GENOMIC DNA]</scope>
    <source>
        <strain evidence="5 6">DSM 101953</strain>
    </source>
</reference>
<dbReference type="Pfam" id="PF01408">
    <property type="entry name" value="GFO_IDH_MocA"/>
    <property type="match status" value="1"/>
</dbReference>
<organism evidence="5 6">
    <name type="scientific">Paenibacillus silagei</name>
    <dbReference type="NCBI Taxonomy" id="1670801"/>
    <lineage>
        <taxon>Bacteria</taxon>
        <taxon>Bacillati</taxon>
        <taxon>Bacillota</taxon>
        <taxon>Bacilli</taxon>
        <taxon>Bacillales</taxon>
        <taxon>Paenibacillaceae</taxon>
        <taxon>Paenibacillus</taxon>
    </lineage>
</organism>
<dbReference type="SUPFAM" id="SSF51735">
    <property type="entry name" value="NAD(P)-binding Rossmann-fold domains"/>
    <property type="match status" value="1"/>
</dbReference>
<dbReference type="InterPro" id="IPR055170">
    <property type="entry name" value="GFO_IDH_MocA-like_dom"/>
</dbReference>
<comment type="similarity">
    <text evidence="1">Belongs to the Gfo/Idh/MocA family.</text>
</comment>
<dbReference type="InterPro" id="IPR000683">
    <property type="entry name" value="Gfo/Idh/MocA-like_OxRdtase_N"/>
</dbReference>
<keyword evidence="2" id="KW-0560">Oxidoreductase</keyword>
<dbReference type="RefSeq" id="WP_209871439.1">
    <property type="nucleotide sequence ID" value="NZ_JAGGLV010000004.1"/>
</dbReference>
<dbReference type="SUPFAM" id="SSF55347">
    <property type="entry name" value="Glyceraldehyde-3-phosphate dehydrogenase-like, C-terminal domain"/>
    <property type="match status" value="1"/>
</dbReference>
<feature type="domain" description="GFO/IDH/MocA-like oxidoreductase" evidence="4">
    <location>
        <begin position="140"/>
        <end position="246"/>
    </location>
</feature>
<dbReference type="Pfam" id="PF22725">
    <property type="entry name" value="GFO_IDH_MocA_C3"/>
    <property type="match status" value="1"/>
</dbReference>
<gene>
    <name evidence="5" type="ORF">J2Z70_001698</name>
</gene>
<dbReference type="PANTHER" id="PTHR22604">
    <property type="entry name" value="OXIDOREDUCTASES"/>
    <property type="match status" value="1"/>
</dbReference>
<name>A0ABS4NNB2_9BACL</name>
<dbReference type="Proteomes" id="UP000773462">
    <property type="component" value="Unassembled WGS sequence"/>
</dbReference>
<evidence type="ECO:0000256" key="1">
    <source>
        <dbReference type="ARBA" id="ARBA00010928"/>
    </source>
</evidence>
<comment type="caution">
    <text evidence="5">The sequence shown here is derived from an EMBL/GenBank/DDBJ whole genome shotgun (WGS) entry which is preliminary data.</text>
</comment>
<dbReference type="Gene3D" id="3.40.50.720">
    <property type="entry name" value="NAD(P)-binding Rossmann-like Domain"/>
    <property type="match status" value="1"/>
</dbReference>
<proteinExistence type="inferred from homology"/>
<sequence length="341" mass="37755">MSSVVEEPSYKLGILGASSIAVPAMLEPARIVDKVKITAIANRTLAKAEAMAEAYQIPYVAASLDELLELDDLDGVYIALSNELHAQWAIRALNAGKHVLVEKPICLHPEEAEQLRLAKENPAAPKLTEGLMIACHPWQQSLKGIVDSGEFGALRRISTRISVPAKNRHAGNYRSVKAKGGGAFADLGCYWLQFVQTLAGLEPEEILAQSAFDGPDGCDWTFQAALQYKNGLRAECLTSFELPFRASHTLYFDHTVLTVPDFFRPIKGFYKLKIRHDLPDNRTTLCEFEPLNYYVGQLEAFAAIMSGQQAEGLSATWERVQLQARIMAEAQRRRVSEVLPL</sequence>
<evidence type="ECO:0000259" key="3">
    <source>
        <dbReference type="Pfam" id="PF01408"/>
    </source>
</evidence>
<dbReference type="InterPro" id="IPR036291">
    <property type="entry name" value="NAD(P)-bd_dom_sf"/>
</dbReference>